<keyword evidence="1" id="KW-0328">Glycosyltransferase</keyword>
<dbReference type="Proteomes" id="UP000766486">
    <property type="component" value="Unassembled WGS sequence"/>
</dbReference>
<feature type="chain" id="PRO_5045426115" description="UDP-glycosyltransferases domain-containing protein" evidence="3">
    <location>
        <begin position="28"/>
        <end position="515"/>
    </location>
</feature>
<dbReference type="EMBL" id="CABFNS010000800">
    <property type="protein sequence ID" value="VUC29494.1"/>
    <property type="molecule type" value="Genomic_DNA"/>
</dbReference>
<name>A0ABY6UEB4_BIOOC</name>
<keyword evidence="3" id="KW-0732">Signal</keyword>
<evidence type="ECO:0000256" key="3">
    <source>
        <dbReference type="SAM" id="SignalP"/>
    </source>
</evidence>
<protein>
    <recommendedName>
        <fullName evidence="6">UDP-glycosyltransferases domain-containing protein</fullName>
    </recommendedName>
</protein>
<gene>
    <name evidence="4" type="ORF">CLO192961_LOCUS259049</name>
</gene>
<sequence>MFVRSLLLTGALIAALVAFCLLGSPEARPPYIQGQNRTALFISNIEHGLSNVHIATATSLLENYPDIEVHYASFSGLGNKLARVSKFAKAKTPAAREITYHEIDGKAYFSILPLSITPPGSAGVAKFASDVQTWISPWSVEEHMSIYNRVGALIDEISPAVVVLDTLVRPAVDSVRDKNWMHAFITPQTVAENFIGDQPYGSMFWKYPALTSGFGFPVPYKNILENIYLNFRFVYAAMLTPQLNAKKAALRERGVKDPINFFNLHRPDIPWITMTTDGVSIPLDVVPVNVTCAGPILLSVAPAHEQDPGLTQWVQRSPTVLIALGSGFKYPLDYAEAMIGAVFDVLSKTDLQVLWKFDKDGDYSDDVLAPLEPFVKTGRLRLSKWLTIDIMSLLESGGIAAFVHHGGSNCFNEGLAAGVPHVVLPLWADLYNFAAIAENVGVGIWACKDTSPNWTAKGISGAILKVTDGGETGISLRQRSKSLGDKLRTGEQGRDIAAREIAKLAYVKKGQGEGP</sequence>
<dbReference type="InterPro" id="IPR002213">
    <property type="entry name" value="UDP_glucos_trans"/>
</dbReference>
<comment type="caution">
    <text evidence="4">The sequence shown here is derived from an EMBL/GenBank/DDBJ whole genome shotgun (WGS) entry which is preliminary data.</text>
</comment>
<proteinExistence type="predicted"/>
<evidence type="ECO:0000313" key="5">
    <source>
        <dbReference type="Proteomes" id="UP000766486"/>
    </source>
</evidence>
<dbReference type="CDD" id="cd03784">
    <property type="entry name" value="GT1_Gtf-like"/>
    <property type="match status" value="1"/>
</dbReference>
<dbReference type="Pfam" id="PF00201">
    <property type="entry name" value="UDPGT"/>
    <property type="match status" value="1"/>
</dbReference>
<accession>A0ABY6UEB4</accession>
<dbReference type="SUPFAM" id="SSF53756">
    <property type="entry name" value="UDP-Glycosyltransferase/glycogen phosphorylase"/>
    <property type="match status" value="1"/>
</dbReference>
<dbReference type="InterPro" id="IPR050271">
    <property type="entry name" value="UDP-glycosyltransferase"/>
</dbReference>
<keyword evidence="5" id="KW-1185">Reference proteome</keyword>
<dbReference type="Gene3D" id="3.40.50.2000">
    <property type="entry name" value="Glycogen Phosphorylase B"/>
    <property type="match status" value="1"/>
</dbReference>
<dbReference type="PANTHER" id="PTHR48043:SF145">
    <property type="entry name" value="FI06409P-RELATED"/>
    <property type="match status" value="1"/>
</dbReference>
<evidence type="ECO:0008006" key="6">
    <source>
        <dbReference type="Google" id="ProtNLM"/>
    </source>
</evidence>
<evidence type="ECO:0000313" key="4">
    <source>
        <dbReference type="EMBL" id="VUC29494.1"/>
    </source>
</evidence>
<evidence type="ECO:0000256" key="2">
    <source>
        <dbReference type="ARBA" id="ARBA00022679"/>
    </source>
</evidence>
<organism evidence="4 5">
    <name type="scientific">Bionectria ochroleuca</name>
    <name type="common">Gliocladium roseum</name>
    <dbReference type="NCBI Taxonomy" id="29856"/>
    <lineage>
        <taxon>Eukaryota</taxon>
        <taxon>Fungi</taxon>
        <taxon>Dikarya</taxon>
        <taxon>Ascomycota</taxon>
        <taxon>Pezizomycotina</taxon>
        <taxon>Sordariomycetes</taxon>
        <taxon>Hypocreomycetidae</taxon>
        <taxon>Hypocreales</taxon>
        <taxon>Bionectriaceae</taxon>
        <taxon>Clonostachys</taxon>
    </lineage>
</organism>
<evidence type="ECO:0000256" key="1">
    <source>
        <dbReference type="ARBA" id="ARBA00022676"/>
    </source>
</evidence>
<keyword evidence="2" id="KW-0808">Transferase</keyword>
<reference evidence="4 5" key="1">
    <citation type="submission" date="2019-06" db="EMBL/GenBank/DDBJ databases">
        <authorList>
            <person name="Broberg M."/>
        </authorList>
    </citation>
    <scope>NUCLEOTIDE SEQUENCE [LARGE SCALE GENOMIC DNA]</scope>
</reference>
<dbReference type="PANTHER" id="PTHR48043">
    <property type="entry name" value="EG:EG0003.4 PROTEIN-RELATED"/>
    <property type="match status" value="1"/>
</dbReference>
<feature type="signal peptide" evidence="3">
    <location>
        <begin position="1"/>
        <end position="27"/>
    </location>
</feature>